<dbReference type="Pfam" id="PF00535">
    <property type="entry name" value="Glycos_transf_2"/>
    <property type="match status" value="1"/>
</dbReference>
<dbReference type="InterPro" id="IPR001173">
    <property type="entry name" value="Glyco_trans_2-like"/>
</dbReference>
<evidence type="ECO:0000259" key="1">
    <source>
        <dbReference type="Pfam" id="PF00535"/>
    </source>
</evidence>
<evidence type="ECO:0000313" key="3">
    <source>
        <dbReference type="Proteomes" id="UP000717981"/>
    </source>
</evidence>
<evidence type="ECO:0000313" key="2">
    <source>
        <dbReference type="EMBL" id="KAF1688795.1"/>
    </source>
</evidence>
<proteinExistence type="predicted"/>
<dbReference type="EMBL" id="PDWK01000036">
    <property type="protein sequence ID" value="KAF1688795.1"/>
    <property type="molecule type" value="Genomic_DNA"/>
</dbReference>
<dbReference type="Gene3D" id="3.90.550.10">
    <property type="entry name" value="Spore Coat Polysaccharide Biosynthesis Protein SpsA, Chain A"/>
    <property type="match status" value="1"/>
</dbReference>
<dbReference type="PANTHER" id="PTHR22916:SF3">
    <property type="entry name" value="UDP-GLCNAC:BETAGAL BETA-1,3-N-ACETYLGLUCOSAMINYLTRANSFERASE-LIKE PROTEIN 1"/>
    <property type="match status" value="1"/>
</dbReference>
<dbReference type="AlphaFoldDB" id="A0A921TFR3"/>
<dbReference type="CDD" id="cd04196">
    <property type="entry name" value="GT_2_like_d"/>
    <property type="match status" value="1"/>
</dbReference>
<dbReference type="Proteomes" id="UP000717981">
    <property type="component" value="Unassembled WGS sequence"/>
</dbReference>
<organism evidence="2 3">
    <name type="scientific">Pseudoxanthomonas taiwanensis</name>
    <dbReference type="NCBI Taxonomy" id="176598"/>
    <lineage>
        <taxon>Bacteria</taxon>
        <taxon>Pseudomonadati</taxon>
        <taxon>Pseudomonadota</taxon>
        <taxon>Gammaproteobacteria</taxon>
        <taxon>Lysobacterales</taxon>
        <taxon>Lysobacteraceae</taxon>
        <taxon>Pseudoxanthomonas</taxon>
    </lineage>
</organism>
<dbReference type="OrthoDB" id="9802649at2"/>
<sequence length="328" mass="35689">MRVSVALCTYNGERFLDAQLDSLLAQSRLPDEIVACDDASSDGTWELLQAFAARATERGVEVRLQRNAANLGYVRNFGQALQAAGGELLFPCDQDDAWHPRRIELCVQAFARDPGLLLLHTDARLVDAAGEPLGRRLFEVLGVTAGELAAMHAGRAAEVLLRRNIVTGATMALRRGLLAQALPVAEGWVHDEWLAVVAALVGRVDTLEEATIDYRQHGGNQLGARERSLGERADAGARRDYREAMAAKMRALARRVETGGLQPPAEARALLRERLRHDRVRTSLPRARWQRIVPVLGELRAGGYARFGTGLRGALLDLAGPAGGRDDG</sequence>
<name>A0A921TFR3_9GAMM</name>
<dbReference type="PANTHER" id="PTHR22916">
    <property type="entry name" value="GLYCOSYLTRANSFERASE"/>
    <property type="match status" value="1"/>
</dbReference>
<feature type="domain" description="Glycosyltransferase 2-like" evidence="1">
    <location>
        <begin position="4"/>
        <end position="125"/>
    </location>
</feature>
<dbReference type="RefSeq" id="WP_162124599.1">
    <property type="nucleotide sequence ID" value="NZ_PDWK01000036.1"/>
</dbReference>
<dbReference type="InterPro" id="IPR029044">
    <property type="entry name" value="Nucleotide-diphossugar_trans"/>
</dbReference>
<dbReference type="GO" id="GO:0016758">
    <property type="term" value="F:hexosyltransferase activity"/>
    <property type="evidence" value="ECO:0007669"/>
    <property type="project" value="UniProtKB-ARBA"/>
</dbReference>
<reference evidence="2" key="1">
    <citation type="submission" date="2017-10" db="EMBL/GenBank/DDBJ databases">
        <title>Whole genome sequencing of members of genus Pseudoxanthomonas.</title>
        <authorList>
            <person name="Kumar S."/>
            <person name="Bansal K."/>
            <person name="Kaur A."/>
            <person name="Patil P."/>
            <person name="Sharma S."/>
            <person name="Patil P.B."/>
        </authorList>
    </citation>
    <scope>NUCLEOTIDE SEQUENCE</scope>
    <source>
        <strain evidence="2">DSM 22914</strain>
    </source>
</reference>
<protein>
    <submittedName>
        <fullName evidence="2">Family 2 glycosyl transferase</fullName>
    </submittedName>
</protein>
<comment type="caution">
    <text evidence="2">The sequence shown here is derived from an EMBL/GenBank/DDBJ whole genome shotgun (WGS) entry which is preliminary data.</text>
</comment>
<accession>A0A921TFR3</accession>
<gene>
    <name evidence="2" type="ORF">CR938_08490</name>
</gene>
<dbReference type="SUPFAM" id="SSF53448">
    <property type="entry name" value="Nucleotide-diphospho-sugar transferases"/>
    <property type="match status" value="1"/>
</dbReference>
<keyword evidence="3" id="KW-1185">Reference proteome</keyword>
<keyword evidence="2" id="KW-0808">Transferase</keyword>